<evidence type="ECO:0000259" key="13">
    <source>
        <dbReference type="Pfam" id="PF02749"/>
    </source>
</evidence>
<dbReference type="GO" id="GO:0009435">
    <property type="term" value="P:NAD+ biosynthetic process"/>
    <property type="evidence" value="ECO:0007669"/>
    <property type="project" value="UniProtKB-UniPathway"/>
</dbReference>
<gene>
    <name evidence="14" type="ORF">METZ01_LOCUS180499</name>
</gene>
<dbReference type="Pfam" id="PF01729">
    <property type="entry name" value="QRPTase_C"/>
    <property type="match status" value="1"/>
</dbReference>
<comment type="similarity">
    <text evidence="3">Belongs to the NadC/ModD family.</text>
</comment>
<dbReference type="GO" id="GO:0004514">
    <property type="term" value="F:nicotinate-nucleotide diphosphorylase (carboxylating) activity"/>
    <property type="evidence" value="ECO:0007669"/>
    <property type="project" value="UniProtKB-EC"/>
</dbReference>
<evidence type="ECO:0000256" key="8">
    <source>
        <dbReference type="ARBA" id="ARBA00022679"/>
    </source>
</evidence>
<evidence type="ECO:0000256" key="7">
    <source>
        <dbReference type="ARBA" id="ARBA00022676"/>
    </source>
</evidence>
<comment type="function">
    <text evidence="1">Involved in the catabolism of quinolinic acid (QA).</text>
</comment>
<sequence>MNFILKDSSIAALVKNTLKEDIENGDITTRNIFSKGKLAIAEVIAREPMILCGLDIFQAVFKKLAPDVKFSSKKFKDGDEVGVEETIIMVECDVVSLLEGERSALNILQWLSGIATMTNKYVKKAKPTKILDTRKTTPGLRVFEKYAVICGGGNNHRFGLYDQVLIKDNHIEVAGSITKAVKLIKDKIPKDNIIEVEVKTMEEVEEALDNNVDIIMLDNMNIEIMKQAINKINGKAKIEISGGVTYESLAEISKIGADFISIGALTHSAAAVDISMNITPK</sequence>
<dbReference type="PANTHER" id="PTHR32179">
    <property type="entry name" value="NICOTINATE-NUCLEOTIDE PYROPHOSPHORYLASE [CARBOXYLATING]"/>
    <property type="match status" value="1"/>
</dbReference>
<dbReference type="InterPro" id="IPR036068">
    <property type="entry name" value="Nicotinate_pribotase-like_C"/>
</dbReference>
<evidence type="ECO:0000256" key="1">
    <source>
        <dbReference type="ARBA" id="ARBA00003237"/>
    </source>
</evidence>
<dbReference type="PIRSF" id="PIRSF006250">
    <property type="entry name" value="NadC_ModD"/>
    <property type="match status" value="1"/>
</dbReference>
<reference evidence="14" key="1">
    <citation type="submission" date="2018-05" db="EMBL/GenBank/DDBJ databases">
        <authorList>
            <person name="Lanie J.A."/>
            <person name="Ng W.-L."/>
            <person name="Kazmierczak K.M."/>
            <person name="Andrzejewski T.M."/>
            <person name="Davidsen T.M."/>
            <person name="Wayne K.J."/>
            <person name="Tettelin H."/>
            <person name="Glass J.I."/>
            <person name="Rusch D."/>
            <person name="Podicherti R."/>
            <person name="Tsui H.-C.T."/>
            <person name="Winkler M.E."/>
        </authorList>
    </citation>
    <scope>NUCLEOTIDE SEQUENCE</scope>
</reference>
<comment type="subunit">
    <text evidence="4">Hexamer formed by 3 homodimers.</text>
</comment>
<feature type="domain" description="Quinolinate phosphoribosyl transferase N-terminal" evidence="13">
    <location>
        <begin position="26"/>
        <end position="112"/>
    </location>
</feature>
<dbReference type="NCBIfam" id="TIGR00078">
    <property type="entry name" value="nadC"/>
    <property type="match status" value="1"/>
</dbReference>
<proteinExistence type="inferred from homology"/>
<name>A0A382CNI7_9ZZZZ</name>
<evidence type="ECO:0000313" key="14">
    <source>
        <dbReference type="EMBL" id="SVB27645.1"/>
    </source>
</evidence>
<dbReference type="EMBL" id="UINC01035362">
    <property type="protein sequence ID" value="SVB27645.1"/>
    <property type="molecule type" value="Genomic_DNA"/>
</dbReference>
<dbReference type="EC" id="2.4.2.19" evidence="5"/>
<dbReference type="FunFam" id="3.90.1170.20:FF:000001">
    <property type="entry name" value="Nicotinate-nucleotide diphosphorylase (Carboxylating)"/>
    <property type="match status" value="1"/>
</dbReference>
<dbReference type="InterPro" id="IPR013785">
    <property type="entry name" value="Aldolase_TIM"/>
</dbReference>
<evidence type="ECO:0000256" key="5">
    <source>
        <dbReference type="ARBA" id="ARBA00011944"/>
    </source>
</evidence>
<keyword evidence="7" id="KW-0328">Glycosyltransferase</keyword>
<dbReference type="PANTHER" id="PTHR32179:SF3">
    <property type="entry name" value="NICOTINATE-NUCLEOTIDE PYROPHOSPHORYLASE [CARBOXYLATING]"/>
    <property type="match status" value="1"/>
</dbReference>
<dbReference type="AlphaFoldDB" id="A0A382CNI7"/>
<organism evidence="14">
    <name type="scientific">marine metagenome</name>
    <dbReference type="NCBI Taxonomy" id="408172"/>
    <lineage>
        <taxon>unclassified sequences</taxon>
        <taxon>metagenomes</taxon>
        <taxon>ecological metagenomes</taxon>
    </lineage>
</organism>
<dbReference type="InterPro" id="IPR022412">
    <property type="entry name" value="Quinolinate_PRibosylTrfase_N"/>
</dbReference>
<keyword evidence="8" id="KW-0808">Transferase</keyword>
<dbReference type="Gene3D" id="3.90.1170.20">
    <property type="entry name" value="Quinolinate phosphoribosyl transferase, N-terminal domain"/>
    <property type="match status" value="1"/>
</dbReference>
<dbReference type="SUPFAM" id="SSF54675">
    <property type="entry name" value="Nicotinate/Quinolinate PRTase N-terminal domain-like"/>
    <property type="match status" value="1"/>
</dbReference>
<comment type="pathway">
    <text evidence="2">Cofactor biosynthesis; NAD(+) biosynthesis; nicotinate D-ribonucleotide from quinolinate: step 1/1.</text>
</comment>
<dbReference type="InterPro" id="IPR002638">
    <property type="entry name" value="Quinolinate_PRibosylTrfase_C"/>
</dbReference>
<dbReference type="UniPathway" id="UPA00253">
    <property type="reaction ID" value="UER00331"/>
</dbReference>
<protein>
    <recommendedName>
        <fullName evidence="11">Probable nicotinate-nucleotide pyrophosphorylase [carboxylating]</fullName>
        <ecNumber evidence="5">2.4.2.19</ecNumber>
    </recommendedName>
    <alternativeName>
        <fullName evidence="9">Quinolinate phosphoribosyltransferase [decarboxylating]</fullName>
    </alternativeName>
</protein>
<dbReference type="InterPro" id="IPR037128">
    <property type="entry name" value="Quinolinate_PRibosylTase_N_sf"/>
</dbReference>
<dbReference type="InterPro" id="IPR027277">
    <property type="entry name" value="NadC/ModD"/>
</dbReference>
<dbReference type="GO" id="GO:0034213">
    <property type="term" value="P:quinolinate catabolic process"/>
    <property type="evidence" value="ECO:0007669"/>
    <property type="project" value="TreeGrafter"/>
</dbReference>
<dbReference type="GO" id="GO:0005737">
    <property type="term" value="C:cytoplasm"/>
    <property type="evidence" value="ECO:0007669"/>
    <property type="project" value="TreeGrafter"/>
</dbReference>
<evidence type="ECO:0000259" key="12">
    <source>
        <dbReference type="Pfam" id="PF01729"/>
    </source>
</evidence>
<evidence type="ECO:0000256" key="3">
    <source>
        <dbReference type="ARBA" id="ARBA00009400"/>
    </source>
</evidence>
<evidence type="ECO:0000256" key="11">
    <source>
        <dbReference type="ARBA" id="ARBA00069173"/>
    </source>
</evidence>
<dbReference type="Pfam" id="PF02749">
    <property type="entry name" value="QRPTase_N"/>
    <property type="match status" value="1"/>
</dbReference>
<feature type="domain" description="Quinolinate phosphoribosyl transferase C-terminal" evidence="12">
    <location>
        <begin position="114"/>
        <end position="276"/>
    </location>
</feature>
<accession>A0A382CNI7</accession>
<evidence type="ECO:0000256" key="10">
    <source>
        <dbReference type="ARBA" id="ARBA00047445"/>
    </source>
</evidence>
<dbReference type="InterPro" id="IPR004393">
    <property type="entry name" value="NadC"/>
</dbReference>
<keyword evidence="6" id="KW-0662">Pyridine nucleotide biosynthesis</keyword>
<dbReference type="Gene3D" id="3.20.20.70">
    <property type="entry name" value="Aldolase class I"/>
    <property type="match status" value="1"/>
</dbReference>
<dbReference type="CDD" id="cd01572">
    <property type="entry name" value="QPRTase"/>
    <property type="match status" value="1"/>
</dbReference>
<evidence type="ECO:0000256" key="2">
    <source>
        <dbReference type="ARBA" id="ARBA00004893"/>
    </source>
</evidence>
<evidence type="ECO:0000256" key="9">
    <source>
        <dbReference type="ARBA" id="ARBA00033102"/>
    </source>
</evidence>
<dbReference type="SUPFAM" id="SSF51690">
    <property type="entry name" value="Nicotinate/Quinolinate PRTase C-terminal domain-like"/>
    <property type="match status" value="1"/>
</dbReference>
<comment type="catalytic activity">
    <reaction evidence="10">
        <text>nicotinate beta-D-ribonucleotide + CO2 + diphosphate = quinolinate + 5-phospho-alpha-D-ribose 1-diphosphate + 2 H(+)</text>
        <dbReference type="Rhea" id="RHEA:12733"/>
        <dbReference type="ChEBI" id="CHEBI:15378"/>
        <dbReference type="ChEBI" id="CHEBI:16526"/>
        <dbReference type="ChEBI" id="CHEBI:29959"/>
        <dbReference type="ChEBI" id="CHEBI:33019"/>
        <dbReference type="ChEBI" id="CHEBI:57502"/>
        <dbReference type="ChEBI" id="CHEBI:58017"/>
        <dbReference type="EC" id="2.4.2.19"/>
    </reaction>
</comment>
<evidence type="ECO:0000256" key="4">
    <source>
        <dbReference type="ARBA" id="ARBA00011218"/>
    </source>
</evidence>
<dbReference type="FunFam" id="3.20.20.70:FF:000030">
    <property type="entry name" value="Nicotinate-nucleotide pyrophosphorylase, carboxylating"/>
    <property type="match status" value="1"/>
</dbReference>
<evidence type="ECO:0000256" key="6">
    <source>
        <dbReference type="ARBA" id="ARBA00022642"/>
    </source>
</evidence>